<name>A0AAF0J639_9BASI</name>
<protein>
    <recommendedName>
        <fullName evidence="2">Ribosome maturation protein SDO1/SBDS N-terminal domain-containing protein</fullName>
    </recommendedName>
</protein>
<evidence type="ECO:0000256" key="1">
    <source>
        <dbReference type="SAM" id="MobiDB-lite"/>
    </source>
</evidence>
<dbReference type="AlphaFoldDB" id="A0AAF0J639"/>
<dbReference type="InterPro" id="IPR019783">
    <property type="entry name" value="SDO1/SBDS_N"/>
</dbReference>
<dbReference type="EMBL" id="CP119879">
    <property type="protein sequence ID" value="WFD35127.1"/>
    <property type="molecule type" value="Genomic_DNA"/>
</dbReference>
<evidence type="ECO:0000313" key="4">
    <source>
        <dbReference type="Proteomes" id="UP001219933"/>
    </source>
</evidence>
<gene>
    <name evidence="3" type="ORF">MCUN1_001976</name>
</gene>
<evidence type="ECO:0000313" key="3">
    <source>
        <dbReference type="EMBL" id="WFD35127.1"/>
    </source>
</evidence>
<feature type="region of interest" description="Disordered" evidence="1">
    <location>
        <begin position="92"/>
        <end position="116"/>
    </location>
</feature>
<feature type="compositionally biased region" description="Basic and acidic residues" evidence="1">
    <location>
        <begin position="95"/>
        <end position="104"/>
    </location>
</feature>
<accession>A0AAF0J639</accession>
<evidence type="ECO:0000259" key="2">
    <source>
        <dbReference type="Pfam" id="PF01172"/>
    </source>
</evidence>
<keyword evidence="4" id="KW-1185">Reference proteome</keyword>
<dbReference type="Gene3D" id="3.30.1250.10">
    <property type="entry name" value="Ribosome maturation protein SBDS, N-terminal domain"/>
    <property type="match status" value="1"/>
</dbReference>
<dbReference type="Pfam" id="PF01172">
    <property type="entry name" value="SBDS_N"/>
    <property type="match status" value="1"/>
</dbReference>
<feature type="domain" description="Ribosome maturation protein SDO1/SBDS N-terminal" evidence="2">
    <location>
        <begin position="3"/>
        <end position="89"/>
    </location>
</feature>
<reference evidence="3" key="1">
    <citation type="submission" date="2023-03" db="EMBL/GenBank/DDBJ databases">
        <title>Mating type loci evolution in Malassezia.</title>
        <authorList>
            <person name="Coelho M.A."/>
        </authorList>
    </citation>
    <scope>NUCLEOTIDE SEQUENCE</scope>
    <source>
        <strain evidence="3">CBS 11721</strain>
    </source>
</reference>
<organism evidence="3 4">
    <name type="scientific">Malassezia cuniculi</name>
    <dbReference type="NCBI Taxonomy" id="948313"/>
    <lineage>
        <taxon>Eukaryota</taxon>
        <taxon>Fungi</taxon>
        <taxon>Dikarya</taxon>
        <taxon>Basidiomycota</taxon>
        <taxon>Ustilaginomycotina</taxon>
        <taxon>Malasseziomycetes</taxon>
        <taxon>Malasseziales</taxon>
        <taxon>Malasseziaceae</taxon>
        <taxon>Malassezia</taxon>
    </lineage>
</organism>
<sequence>MTVNKVVYKPDSQQTDEFIVLVHSELYDKWSKGDRTIPLADVVDSFEVFHCATGTQGILGKASNQQLDNVFGTHKDVDVVTQILEKGQHLGGSEHISKSFHGGDKYNQQHHHVGGP</sequence>
<proteinExistence type="predicted"/>
<dbReference type="SUPFAM" id="SSF89895">
    <property type="entry name" value="FYSH domain"/>
    <property type="match status" value="1"/>
</dbReference>
<dbReference type="Proteomes" id="UP001219933">
    <property type="component" value="Chromosome 3"/>
</dbReference>
<dbReference type="InterPro" id="IPR036786">
    <property type="entry name" value="Ribosome_mat_SBDS_N_sf"/>
</dbReference>